<name>A0A9D4EVM5_DREPO</name>
<dbReference type="AlphaFoldDB" id="A0A9D4EVM5"/>
<gene>
    <name evidence="1" type="ORF">DPMN_164281</name>
</gene>
<dbReference type="EMBL" id="JAIWYP010000008">
    <property type="protein sequence ID" value="KAH3786178.1"/>
    <property type="molecule type" value="Genomic_DNA"/>
</dbReference>
<sequence>MSAVKQESQKLTVAHLRLQGTEMVSATFEMFLKPFFNLAKISTLELTRFYYSHIKKMHSFGRTCFFKGRQTIFEISTDIISKTVLTKFQKDWTKNVNVRVLISFTIAVYGQFIRLLADILYQQTITFVTEPSYHINNYWKINVTSREKIVPPPGGNVFQQTGTISDYHKAIIVTHGLTRFNKNWTI</sequence>
<organism evidence="1 2">
    <name type="scientific">Dreissena polymorpha</name>
    <name type="common">Zebra mussel</name>
    <name type="synonym">Mytilus polymorpha</name>
    <dbReference type="NCBI Taxonomy" id="45954"/>
    <lineage>
        <taxon>Eukaryota</taxon>
        <taxon>Metazoa</taxon>
        <taxon>Spiralia</taxon>
        <taxon>Lophotrochozoa</taxon>
        <taxon>Mollusca</taxon>
        <taxon>Bivalvia</taxon>
        <taxon>Autobranchia</taxon>
        <taxon>Heteroconchia</taxon>
        <taxon>Euheterodonta</taxon>
        <taxon>Imparidentia</taxon>
        <taxon>Neoheterodontei</taxon>
        <taxon>Myida</taxon>
        <taxon>Dreissenoidea</taxon>
        <taxon>Dreissenidae</taxon>
        <taxon>Dreissena</taxon>
    </lineage>
</organism>
<protein>
    <submittedName>
        <fullName evidence="1">Uncharacterized protein</fullName>
    </submittedName>
</protein>
<reference evidence="1" key="1">
    <citation type="journal article" date="2019" name="bioRxiv">
        <title>The Genome of the Zebra Mussel, Dreissena polymorpha: A Resource for Invasive Species Research.</title>
        <authorList>
            <person name="McCartney M.A."/>
            <person name="Auch B."/>
            <person name="Kono T."/>
            <person name="Mallez S."/>
            <person name="Zhang Y."/>
            <person name="Obille A."/>
            <person name="Becker A."/>
            <person name="Abrahante J.E."/>
            <person name="Garbe J."/>
            <person name="Badalamenti J.P."/>
            <person name="Herman A."/>
            <person name="Mangelson H."/>
            <person name="Liachko I."/>
            <person name="Sullivan S."/>
            <person name="Sone E.D."/>
            <person name="Koren S."/>
            <person name="Silverstein K.A.T."/>
            <person name="Beckman K.B."/>
            <person name="Gohl D.M."/>
        </authorList>
    </citation>
    <scope>NUCLEOTIDE SEQUENCE</scope>
    <source>
        <strain evidence="1">Duluth1</strain>
        <tissue evidence="1">Whole animal</tissue>
    </source>
</reference>
<accession>A0A9D4EVM5</accession>
<evidence type="ECO:0000313" key="1">
    <source>
        <dbReference type="EMBL" id="KAH3786178.1"/>
    </source>
</evidence>
<keyword evidence="2" id="KW-1185">Reference proteome</keyword>
<reference evidence="1" key="2">
    <citation type="submission" date="2020-11" db="EMBL/GenBank/DDBJ databases">
        <authorList>
            <person name="McCartney M.A."/>
            <person name="Auch B."/>
            <person name="Kono T."/>
            <person name="Mallez S."/>
            <person name="Becker A."/>
            <person name="Gohl D.M."/>
            <person name="Silverstein K.A.T."/>
            <person name="Koren S."/>
            <person name="Bechman K.B."/>
            <person name="Herman A."/>
            <person name="Abrahante J.E."/>
            <person name="Garbe J."/>
        </authorList>
    </citation>
    <scope>NUCLEOTIDE SEQUENCE</scope>
    <source>
        <strain evidence="1">Duluth1</strain>
        <tissue evidence="1">Whole animal</tissue>
    </source>
</reference>
<dbReference type="Proteomes" id="UP000828390">
    <property type="component" value="Unassembled WGS sequence"/>
</dbReference>
<comment type="caution">
    <text evidence="1">The sequence shown here is derived from an EMBL/GenBank/DDBJ whole genome shotgun (WGS) entry which is preliminary data.</text>
</comment>
<evidence type="ECO:0000313" key="2">
    <source>
        <dbReference type="Proteomes" id="UP000828390"/>
    </source>
</evidence>
<proteinExistence type="predicted"/>